<comment type="function">
    <text evidence="11">Cysteine protease that plays a key role in autophagy by mediating both proteolytic activation and delipidation of ATG8 family proteins.</text>
</comment>
<name>A0A6S7KPM6_PARCT</name>
<dbReference type="GO" id="GO:0015031">
    <property type="term" value="P:protein transport"/>
    <property type="evidence" value="ECO:0007669"/>
    <property type="project" value="UniProtKB-KW"/>
</dbReference>
<dbReference type="GO" id="GO:0019786">
    <property type="term" value="F:protein-phosphatidylethanolamide deconjugating activity"/>
    <property type="evidence" value="ECO:0007669"/>
    <property type="project" value="InterPro"/>
</dbReference>
<proteinExistence type="inferred from homology"/>
<dbReference type="OrthoDB" id="2960936at2759"/>
<keyword evidence="3" id="KW-0813">Transport</keyword>
<dbReference type="GO" id="GO:0016485">
    <property type="term" value="P:protein processing"/>
    <property type="evidence" value="ECO:0007669"/>
    <property type="project" value="TreeGrafter"/>
</dbReference>
<comment type="subcellular location">
    <subcellularLocation>
        <location evidence="1 11">Cytoplasm</location>
    </subcellularLocation>
</comment>
<dbReference type="AlphaFoldDB" id="A0A6S7KPM6"/>
<evidence type="ECO:0000256" key="6">
    <source>
        <dbReference type="ARBA" id="ARBA00022801"/>
    </source>
</evidence>
<evidence type="ECO:0000256" key="7">
    <source>
        <dbReference type="ARBA" id="ARBA00022807"/>
    </source>
</evidence>
<evidence type="ECO:0000256" key="5">
    <source>
        <dbReference type="ARBA" id="ARBA00022670"/>
    </source>
</evidence>
<dbReference type="InterPro" id="IPR005078">
    <property type="entry name" value="Peptidase_C54"/>
</dbReference>
<dbReference type="GO" id="GO:0034727">
    <property type="term" value="P:piecemeal microautophagy of the nucleus"/>
    <property type="evidence" value="ECO:0007669"/>
    <property type="project" value="TreeGrafter"/>
</dbReference>
<keyword evidence="7" id="KW-0788">Thiol protease</keyword>
<dbReference type="SUPFAM" id="SSF54001">
    <property type="entry name" value="Cysteine proteinases"/>
    <property type="match status" value="1"/>
</dbReference>
<keyword evidence="9 11" id="KW-0072">Autophagy</keyword>
<dbReference type="InterPro" id="IPR046792">
    <property type="entry name" value="Peptidase_C54_cat"/>
</dbReference>
<gene>
    <name evidence="13" type="ORF">PACLA_8A078255</name>
</gene>
<protein>
    <recommendedName>
        <fullName evidence="11">Cysteine protease</fullName>
        <ecNumber evidence="11">3.4.22.-</ecNumber>
    </recommendedName>
</protein>
<dbReference type="EC" id="3.4.22.-" evidence="11"/>
<evidence type="ECO:0000256" key="11">
    <source>
        <dbReference type="RuleBase" id="RU363115"/>
    </source>
</evidence>
<evidence type="ECO:0000256" key="8">
    <source>
        <dbReference type="ARBA" id="ARBA00022927"/>
    </source>
</evidence>
<dbReference type="GO" id="GO:0004197">
    <property type="term" value="F:cysteine-type endopeptidase activity"/>
    <property type="evidence" value="ECO:0007669"/>
    <property type="project" value="TreeGrafter"/>
</dbReference>
<dbReference type="PANTHER" id="PTHR22624:SF49">
    <property type="entry name" value="CYSTEINE PROTEASE"/>
    <property type="match status" value="1"/>
</dbReference>
<feature type="non-terminal residue" evidence="13">
    <location>
        <position position="1"/>
    </location>
</feature>
<keyword evidence="6 11" id="KW-0378">Hydrolase</keyword>
<comment type="caution">
    <text evidence="13">The sequence shown here is derived from an EMBL/GenBank/DDBJ whole genome shotgun (WGS) entry which is preliminary data.</text>
</comment>
<dbReference type="PANTHER" id="PTHR22624">
    <property type="entry name" value="CYSTEINE PROTEASE ATG4"/>
    <property type="match status" value="1"/>
</dbReference>
<dbReference type="GO" id="GO:0035973">
    <property type="term" value="P:aggrephagy"/>
    <property type="evidence" value="ECO:0007669"/>
    <property type="project" value="TreeGrafter"/>
</dbReference>
<evidence type="ECO:0000256" key="1">
    <source>
        <dbReference type="ARBA" id="ARBA00004496"/>
    </source>
</evidence>
<sequence length="397" mass="45817">HMDNFTTKNFEIPSLQNHIFSNLCLKTFFFGMLYWRNLKILIEFLFIRKNRPPLYFVRKSGECSSKSIIKEGSCFPLPFVLCLPLLLHWRWSATSINLLYLMKICCSLRPIFDRDDFSGKSRQYEPANNKDIGLRLGDMHATLMRIVLRKLAQFDKWSKIAIHVAMDNTVVINDIRCLCKSPVNSPRKESDTSCENQAHAESTVRNRHYNQTACDYTPNTNEPLWKPLVLFIPLRLGLSTMNMVYETALKRCFSIRQSLGCIGGRPNHASYFIGCYGSKLLYLDPHVTQNSIVPERFSDIPDETYHCCVSPPFSMNISAIDPSLALGFYCDTEIEFDDLCISLREINKSSSRPIFEIIDNRPPHWPPYEVPTQPNVDGAHLEFETVQSDIDEEYEII</sequence>
<keyword evidence="14" id="KW-1185">Reference proteome</keyword>
<dbReference type="EMBL" id="CACRXK020011959">
    <property type="protein sequence ID" value="CAB4022408.1"/>
    <property type="molecule type" value="Genomic_DNA"/>
</dbReference>
<comment type="similarity">
    <text evidence="2 11">Belongs to the peptidase C54 family.</text>
</comment>
<organism evidence="13 14">
    <name type="scientific">Paramuricea clavata</name>
    <name type="common">Red gorgonian</name>
    <name type="synonym">Violescent sea-whip</name>
    <dbReference type="NCBI Taxonomy" id="317549"/>
    <lineage>
        <taxon>Eukaryota</taxon>
        <taxon>Metazoa</taxon>
        <taxon>Cnidaria</taxon>
        <taxon>Anthozoa</taxon>
        <taxon>Octocorallia</taxon>
        <taxon>Malacalcyonacea</taxon>
        <taxon>Plexauridae</taxon>
        <taxon>Paramuricea</taxon>
    </lineage>
</organism>
<evidence type="ECO:0000256" key="10">
    <source>
        <dbReference type="ARBA" id="ARBA00029362"/>
    </source>
</evidence>
<keyword evidence="5 11" id="KW-0645">Protease</keyword>
<dbReference type="GO" id="GO:0000423">
    <property type="term" value="P:mitophagy"/>
    <property type="evidence" value="ECO:0007669"/>
    <property type="project" value="TreeGrafter"/>
</dbReference>
<reference evidence="13" key="1">
    <citation type="submission" date="2020-04" db="EMBL/GenBank/DDBJ databases">
        <authorList>
            <person name="Alioto T."/>
            <person name="Alioto T."/>
            <person name="Gomez Garrido J."/>
        </authorList>
    </citation>
    <scope>NUCLEOTIDE SEQUENCE</scope>
    <source>
        <strain evidence="13">A484AB</strain>
    </source>
</reference>
<dbReference type="GO" id="GO:0000045">
    <property type="term" value="P:autophagosome assembly"/>
    <property type="evidence" value="ECO:0007669"/>
    <property type="project" value="TreeGrafter"/>
</dbReference>
<evidence type="ECO:0000259" key="12">
    <source>
        <dbReference type="Pfam" id="PF03416"/>
    </source>
</evidence>
<dbReference type="Proteomes" id="UP001152795">
    <property type="component" value="Unassembled WGS sequence"/>
</dbReference>
<accession>A0A6S7KPM6</accession>
<dbReference type="GO" id="GO:0005737">
    <property type="term" value="C:cytoplasm"/>
    <property type="evidence" value="ECO:0007669"/>
    <property type="project" value="UniProtKB-SubCell"/>
</dbReference>
<dbReference type="InterPro" id="IPR038765">
    <property type="entry name" value="Papain-like_cys_pep_sf"/>
</dbReference>
<evidence type="ECO:0000256" key="9">
    <source>
        <dbReference type="ARBA" id="ARBA00023006"/>
    </source>
</evidence>
<feature type="domain" description="Peptidase C54 catalytic" evidence="12">
    <location>
        <begin position="145"/>
        <end position="340"/>
    </location>
</feature>
<evidence type="ECO:0000256" key="4">
    <source>
        <dbReference type="ARBA" id="ARBA00022490"/>
    </source>
</evidence>
<dbReference type="Pfam" id="PF03416">
    <property type="entry name" value="Peptidase_C54"/>
    <property type="match status" value="1"/>
</dbReference>
<evidence type="ECO:0000313" key="13">
    <source>
        <dbReference type="EMBL" id="CAB4022408.1"/>
    </source>
</evidence>
<evidence type="ECO:0000256" key="2">
    <source>
        <dbReference type="ARBA" id="ARBA00010958"/>
    </source>
</evidence>
<evidence type="ECO:0000256" key="3">
    <source>
        <dbReference type="ARBA" id="ARBA00022448"/>
    </source>
</evidence>
<keyword evidence="4 11" id="KW-0963">Cytoplasm</keyword>
<comment type="catalytic activity">
    <reaction evidence="10">
        <text>[protein]-C-terminal L-amino acid-glycyl-phosphatidylethanolamide + H2O = [protein]-C-terminal L-amino acid-glycine + a 1,2-diacyl-sn-glycero-3-phosphoethanolamine</text>
        <dbReference type="Rhea" id="RHEA:67548"/>
        <dbReference type="Rhea" id="RHEA-COMP:17323"/>
        <dbReference type="Rhea" id="RHEA-COMP:17324"/>
        <dbReference type="ChEBI" id="CHEBI:15377"/>
        <dbReference type="ChEBI" id="CHEBI:64612"/>
        <dbReference type="ChEBI" id="CHEBI:172940"/>
        <dbReference type="ChEBI" id="CHEBI:172941"/>
    </reaction>
    <physiologicalReaction direction="left-to-right" evidence="10">
        <dbReference type="Rhea" id="RHEA:67549"/>
    </physiologicalReaction>
</comment>
<evidence type="ECO:0000313" key="14">
    <source>
        <dbReference type="Proteomes" id="UP001152795"/>
    </source>
</evidence>
<keyword evidence="8 11" id="KW-0653">Protein transport</keyword>